<dbReference type="AlphaFoldDB" id="A0A518H5P2"/>
<dbReference type="KEGG" id="tpla:ElP_40710"/>
<accession>A0A518H5P2</accession>
<evidence type="ECO:0000313" key="2">
    <source>
        <dbReference type="EMBL" id="QDV36157.1"/>
    </source>
</evidence>
<keyword evidence="3" id="KW-1185">Reference proteome</keyword>
<dbReference type="Pfam" id="PF07586">
    <property type="entry name" value="HXXSHH"/>
    <property type="match status" value="1"/>
</dbReference>
<organism evidence="2 3">
    <name type="scientific">Tautonia plasticadhaerens</name>
    <dbReference type="NCBI Taxonomy" id="2527974"/>
    <lineage>
        <taxon>Bacteria</taxon>
        <taxon>Pseudomonadati</taxon>
        <taxon>Planctomycetota</taxon>
        <taxon>Planctomycetia</taxon>
        <taxon>Isosphaerales</taxon>
        <taxon>Isosphaeraceae</taxon>
        <taxon>Tautonia</taxon>
    </lineage>
</organism>
<sequence precursor="true">MSDRTDRTRPDPAGVSRRGFLRGLGACVALPAFASLKTTGALAASASAAGDGLATATTGAPLRSAFVFFPNGAIPKAWWPESEGSGADLRLSRTLEPLEEVRDLVQVLGGLDHTTADGGPDGAGDHARGNGTFLTGVRLNKSATDIRAGVSIDQVIARRIGHLTRFPSLELSCEPGRRSGACDSGYACAYQFNISWSSPTTPMAPESNPRLAFERLFGEGSPGERWANLQRRRQEQRSVLDFVMDEARSMQRRLGSDDRPKLDQYLTGVREIEGRIEKAEQFGPVEDPGIATPPGVPPDFAEYVRLMFDMMLLAFQTDSTRVASLLLSHDGSNRSFDFIGVPEGHHDLSHHQNRQEWMDKLADIDRWYIQQFAGFLRRLRDTPDADGNSLLHNSMIVYGSGNADSNRHTHENLPVLLAGGGGGTLTAGRYVNHRSKPMSNLFLGMADRMGVSDLPRFGDSTDRLGNL</sequence>
<dbReference type="PROSITE" id="PS51318">
    <property type="entry name" value="TAT"/>
    <property type="match status" value="1"/>
</dbReference>
<evidence type="ECO:0008006" key="4">
    <source>
        <dbReference type="Google" id="ProtNLM"/>
    </source>
</evidence>
<dbReference type="RefSeq" id="WP_145272243.1">
    <property type="nucleotide sequence ID" value="NZ_CP036426.1"/>
</dbReference>
<proteinExistence type="predicted"/>
<gene>
    <name evidence="2" type="ORF">ElP_40710</name>
</gene>
<dbReference type="Proteomes" id="UP000317835">
    <property type="component" value="Chromosome"/>
</dbReference>
<feature type="chain" id="PRO_5022199542" description="DUF1552 domain-containing protein" evidence="1">
    <location>
        <begin position="44"/>
        <end position="467"/>
    </location>
</feature>
<dbReference type="InterPro" id="IPR011447">
    <property type="entry name" value="DUF1552"/>
</dbReference>
<evidence type="ECO:0000256" key="1">
    <source>
        <dbReference type="SAM" id="SignalP"/>
    </source>
</evidence>
<dbReference type="OrthoDB" id="9146593at2"/>
<evidence type="ECO:0000313" key="3">
    <source>
        <dbReference type="Proteomes" id="UP000317835"/>
    </source>
</evidence>
<reference evidence="2 3" key="1">
    <citation type="submission" date="2019-02" db="EMBL/GenBank/DDBJ databases">
        <title>Deep-cultivation of Planctomycetes and their phenomic and genomic characterization uncovers novel biology.</title>
        <authorList>
            <person name="Wiegand S."/>
            <person name="Jogler M."/>
            <person name="Boedeker C."/>
            <person name="Pinto D."/>
            <person name="Vollmers J."/>
            <person name="Rivas-Marin E."/>
            <person name="Kohn T."/>
            <person name="Peeters S.H."/>
            <person name="Heuer A."/>
            <person name="Rast P."/>
            <person name="Oberbeckmann S."/>
            <person name="Bunk B."/>
            <person name="Jeske O."/>
            <person name="Meyerdierks A."/>
            <person name="Storesund J.E."/>
            <person name="Kallscheuer N."/>
            <person name="Luecker S."/>
            <person name="Lage O.M."/>
            <person name="Pohl T."/>
            <person name="Merkel B.J."/>
            <person name="Hornburger P."/>
            <person name="Mueller R.-W."/>
            <person name="Bruemmer F."/>
            <person name="Labrenz M."/>
            <person name="Spormann A.M."/>
            <person name="Op den Camp H."/>
            <person name="Overmann J."/>
            <person name="Amann R."/>
            <person name="Jetten M.S.M."/>
            <person name="Mascher T."/>
            <person name="Medema M.H."/>
            <person name="Devos D.P."/>
            <person name="Kaster A.-K."/>
            <person name="Ovreas L."/>
            <person name="Rohde M."/>
            <person name="Galperin M.Y."/>
            <person name="Jogler C."/>
        </authorList>
    </citation>
    <scope>NUCLEOTIDE SEQUENCE [LARGE SCALE GENOMIC DNA]</scope>
    <source>
        <strain evidence="2 3">ElP</strain>
    </source>
</reference>
<dbReference type="InterPro" id="IPR006311">
    <property type="entry name" value="TAT_signal"/>
</dbReference>
<name>A0A518H5P2_9BACT</name>
<keyword evidence="1" id="KW-0732">Signal</keyword>
<feature type="signal peptide" evidence="1">
    <location>
        <begin position="1"/>
        <end position="43"/>
    </location>
</feature>
<protein>
    <recommendedName>
        <fullName evidence="4">DUF1552 domain-containing protein</fullName>
    </recommendedName>
</protein>
<dbReference type="EMBL" id="CP036426">
    <property type="protein sequence ID" value="QDV36157.1"/>
    <property type="molecule type" value="Genomic_DNA"/>
</dbReference>